<dbReference type="PROSITE" id="PS50887">
    <property type="entry name" value="GGDEF"/>
    <property type="match status" value="1"/>
</dbReference>
<dbReference type="CDD" id="cd12912">
    <property type="entry name" value="PDC2_MCP_like"/>
    <property type="match status" value="1"/>
</dbReference>
<feature type="domain" description="GGDEF" evidence="8">
    <location>
        <begin position="364"/>
        <end position="496"/>
    </location>
</feature>
<keyword evidence="2" id="KW-1003">Cell membrane</keyword>
<evidence type="ECO:0000313" key="9">
    <source>
        <dbReference type="EMBL" id="KKI51991.1"/>
    </source>
</evidence>
<comment type="caution">
    <text evidence="9">The sequence shown here is derived from an EMBL/GenBank/DDBJ whole genome shotgun (WGS) entry which is preliminary data.</text>
</comment>
<evidence type="ECO:0000256" key="6">
    <source>
        <dbReference type="SAM" id="Phobius"/>
    </source>
</evidence>
<name>A0A0M2NLZ7_9FIRM</name>
<feature type="transmembrane region" description="Helical" evidence="6">
    <location>
        <begin position="20"/>
        <end position="43"/>
    </location>
</feature>
<dbReference type="SMART" id="SM00052">
    <property type="entry name" value="EAL"/>
    <property type="match status" value="1"/>
</dbReference>
<dbReference type="NCBIfam" id="TIGR00254">
    <property type="entry name" value="GGDEF"/>
    <property type="match status" value="1"/>
</dbReference>
<keyword evidence="10" id="KW-1185">Reference proteome</keyword>
<accession>A0A0M2NLZ7</accession>
<dbReference type="GO" id="GO:0071111">
    <property type="term" value="F:cyclic-guanylate-specific phosphodiesterase activity"/>
    <property type="evidence" value="ECO:0007669"/>
    <property type="project" value="InterPro"/>
</dbReference>
<dbReference type="GO" id="GO:0005886">
    <property type="term" value="C:plasma membrane"/>
    <property type="evidence" value="ECO:0007669"/>
    <property type="project" value="UniProtKB-SubCell"/>
</dbReference>
<reference evidence="9 10" key="1">
    <citation type="submission" date="2015-04" db="EMBL/GenBank/DDBJ databases">
        <title>Draft genome sequence of bacteremic isolate Catabacter hongkongensis type strain HKU16T.</title>
        <authorList>
            <person name="Lau S.K."/>
            <person name="Teng J.L."/>
            <person name="Huang Y."/>
            <person name="Curreem S.O."/>
            <person name="Tsui S.K."/>
            <person name="Woo P.C."/>
        </authorList>
    </citation>
    <scope>NUCLEOTIDE SEQUENCE [LARGE SCALE GENOMIC DNA]</scope>
    <source>
        <strain evidence="9 10">HKU16</strain>
    </source>
</reference>
<dbReference type="Pfam" id="PF00563">
    <property type="entry name" value="EAL"/>
    <property type="match status" value="1"/>
</dbReference>
<dbReference type="SMART" id="SM00267">
    <property type="entry name" value="GGDEF"/>
    <property type="match status" value="1"/>
</dbReference>
<dbReference type="STRING" id="270498.CHK_0508"/>
<keyword evidence="4 6" id="KW-1133">Transmembrane helix</keyword>
<feature type="domain" description="EAL" evidence="7">
    <location>
        <begin position="505"/>
        <end position="760"/>
    </location>
</feature>
<gene>
    <name evidence="9" type="ORF">CHK_0508</name>
</gene>
<evidence type="ECO:0000256" key="3">
    <source>
        <dbReference type="ARBA" id="ARBA00022692"/>
    </source>
</evidence>
<evidence type="ECO:0000256" key="5">
    <source>
        <dbReference type="ARBA" id="ARBA00023136"/>
    </source>
</evidence>
<protein>
    <submittedName>
        <fullName evidence="9">Diguanylate cyclase/phosphodiesterase (GGDEF &amp; EAL domains) with PAS/PAC sensor(S)</fullName>
    </submittedName>
</protein>
<dbReference type="Gene3D" id="3.30.70.270">
    <property type="match status" value="1"/>
</dbReference>
<dbReference type="CDD" id="cd01948">
    <property type="entry name" value="EAL"/>
    <property type="match status" value="1"/>
</dbReference>
<dbReference type="AlphaFoldDB" id="A0A0M2NLZ7"/>
<evidence type="ECO:0000256" key="4">
    <source>
        <dbReference type="ARBA" id="ARBA00022989"/>
    </source>
</evidence>
<dbReference type="SUPFAM" id="SSF55073">
    <property type="entry name" value="Nucleotide cyclase"/>
    <property type="match status" value="1"/>
</dbReference>
<dbReference type="SUPFAM" id="SSF141868">
    <property type="entry name" value="EAL domain-like"/>
    <property type="match status" value="1"/>
</dbReference>
<dbReference type="SUPFAM" id="SSF103190">
    <property type="entry name" value="Sensory domain-like"/>
    <property type="match status" value="1"/>
</dbReference>
<dbReference type="PANTHER" id="PTHR33121:SF70">
    <property type="entry name" value="SIGNALING PROTEIN YKOW"/>
    <property type="match status" value="1"/>
</dbReference>
<feature type="transmembrane region" description="Helical" evidence="6">
    <location>
        <begin position="298"/>
        <end position="323"/>
    </location>
</feature>
<evidence type="ECO:0000259" key="8">
    <source>
        <dbReference type="PROSITE" id="PS50887"/>
    </source>
</evidence>
<comment type="subcellular location">
    <subcellularLocation>
        <location evidence="1">Cell membrane</location>
        <topology evidence="1">Multi-pass membrane protein</topology>
    </subcellularLocation>
</comment>
<evidence type="ECO:0000313" key="10">
    <source>
        <dbReference type="Proteomes" id="UP000034076"/>
    </source>
</evidence>
<keyword evidence="5 6" id="KW-0472">Membrane</keyword>
<dbReference type="Pfam" id="PF02743">
    <property type="entry name" value="dCache_1"/>
    <property type="match status" value="1"/>
</dbReference>
<dbReference type="InterPro" id="IPR033479">
    <property type="entry name" value="dCache_1"/>
</dbReference>
<evidence type="ECO:0000259" key="7">
    <source>
        <dbReference type="PROSITE" id="PS50883"/>
    </source>
</evidence>
<dbReference type="InterPro" id="IPR029787">
    <property type="entry name" value="Nucleotide_cyclase"/>
</dbReference>
<evidence type="ECO:0000256" key="1">
    <source>
        <dbReference type="ARBA" id="ARBA00004651"/>
    </source>
</evidence>
<evidence type="ECO:0000256" key="2">
    <source>
        <dbReference type="ARBA" id="ARBA00022475"/>
    </source>
</evidence>
<dbReference type="InterPro" id="IPR029151">
    <property type="entry name" value="Sensor-like_sf"/>
</dbReference>
<dbReference type="Pfam" id="PF00990">
    <property type="entry name" value="GGDEF"/>
    <property type="match status" value="1"/>
</dbReference>
<dbReference type="PATRIC" id="fig|270498.16.peg.1440"/>
<organism evidence="9 10">
    <name type="scientific">Christensenella hongkongensis</name>
    <dbReference type="NCBI Taxonomy" id="270498"/>
    <lineage>
        <taxon>Bacteria</taxon>
        <taxon>Bacillati</taxon>
        <taxon>Bacillota</taxon>
        <taxon>Clostridia</taxon>
        <taxon>Christensenellales</taxon>
        <taxon>Christensenellaceae</taxon>
        <taxon>Christensenella</taxon>
    </lineage>
</organism>
<dbReference type="InterPro" id="IPR000160">
    <property type="entry name" value="GGDEF_dom"/>
</dbReference>
<dbReference type="PROSITE" id="PS50883">
    <property type="entry name" value="EAL"/>
    <property type="match status" value="1"/>
</dbReference>
<dbReference type="CDD" id="cd12914">
    <property type="entry name" value="PDC1_DGC_like"/>
    <property type="match status" value="1"/>
</dbReference>
<proteinExistence type="predicted"/>
<dbReference type="PANTHER" id="PTHR33121">
    <property type="entry name" value="CYCLIC DI-GMP PHOSPHODIESTERASE PDEF"/>
    <property type="match status" value="1"/>
</dbReference>
<sequence length="762" mass="86520">MSAGTTKTGKTGLMAKPKKLLMVSIVIILIIAVIAISLMLFYANTVRSVLDDEITSNLKEITLQESEIIETQVNGDLYTLESVATVLQSNDFSGLDTESTMKLLDKIRDQNGFKRMGLIDPDGNAVTTDGLSYDFSERKYFRKALAGIPNISDTFTDIVDGNSINVYAVPIYSGRNVVSVLFATHATDVFENKISVSTFEGNGYAYVVEKNGDKIARSHHENSVEFENFFELDGNLLVSIDGNSFETMHADMQKGESGVTQYKKAGILYYMSYAPINVNDWYILSVVPASVVSEKSSFLIAFTGWISGIIVFTVVILLVYIAISQSNAKKRLERIAFVDELTGASSWVKFRSDCNDILKDHANEKYAFINFDINKFKIFNQLYGYRNGNLLIRHISAVLKNDMREHELYCRAGSDEFNVLITYSDENEISGRISGWNNRIRSFPFIRKKNYNLLLSYGVYIVPKNDYSVTRMSDWSKTAKNSVKSNAHNYYAFYDDSMNQKMLHEKQLENDMDAALQNNEFVVYYQPKFDLDSEKPVAAEALVRWISPDKGFMNPGEFIPVFEKNGFIVKIDFYVFEQVCRMLRDWLDHAMPVVPISVNFSRLHIYNDDFVKQLLDITEKYGLSPGLLEIELTESALIDNDDLILTRMNELRDAGFSISIDDFGTGYSSLNLLRTLPVDVIKLDKRFFTHEDDNDRETTIISSIIAMSEKLGITVVAEGVELRAQADFLRNIGYRIIVQGFLYAKPMPEDAFEELLRKNMEQ</sequence>
<keyword evidence="3 6" id="KW-0812">Transmembrane</keyword>
<dbReference type="InterPro" id="IPR043128">
    <property type="entry name" value="Rev_trsase/Diguanyl_cyclase"/>
</dbReference>
<dbReference type="InterPro" id="IPR050706">
    <property type="entry name" value="Cyclic-di-GMP_PDE-like"/>
</dbReference>
<dbReference type="EMBL" id="LAYJ01000047">
    <property type="protein sequence ID" value="KKI51991.1"/>
    <property type="molecule type" value="Genomic_DNA"/>
</dbReference>
<dbReference type="Gene3D" id="3.30.450.20">
    <property type="entry name" value="PAS domain"/>
    <property type="match status" value="1"/>
</dbReference>
<dbReference type="Gene3D" id="3.20.20.450">
    <property type="entry name" value="EAL domain"/>
    <property type="match status" value="1"/>
</dbReference>
<dbReference type="InterPro" id="IPR035919">
    <property type="entry name" value="EAL_sf"/>
</dbReference>
<dbReference type="InterPro" id="IPR001633">
    <property type="entry name" value="EAL_dom"/>
</dbReference>
<dbReference type="Proteomes" id="UP000034076">
    <property type="component" value="Unassembled WGS sequence"/>
</dbReference>